<reference evidence="2" key="1">
    <citation type="journal article" date="2019" name="BMC Genomics">
        <title>A new reference genome for Sorghum bicolor reveals high levels of sequence similarity between sweet and grain genotypes: implications for the genetics of sugar metabolism.</title>
        <authorList>
            <person name="Cooper E.A."/>
            <person name="Brenton Z.W."/>
            <person name="Flinn B.S."/>
            <person name="Jenkins J."/>
            <person name="Shu S."/>
            <person name="Flowers D."/>
            <person name="Luo F."/>
            <person name="Wang Y."/>
            <person name="Xia P."/>
            <person name="Barry K."/>
            <person name="Daum C."/>
            <person name="Lipzen A."/>
            <person name="Yoshinaga Y."/>
            <person name="Schmutz J."/>
            <person name="Saski C."/>
            <person name="Vermerris W."/>
            <person name="Kresovich S."/>
        </authorList>
    </citation>
    <scope>NUCLEOTIDE SEQUENCE</scope>
</reference>
<dbReference type="Proteomes" id="UP000807115">
    <property type="component" value="Chromosome 10"/>
</dbReference>
<reference evidence="2" key="2">
    <citation type="submission" date="2020-10" db="EMBL/GenBank/DDBJ databases">
        <authorList>
            <person name="Cooper E.A."/>
            <person name="Brenton Z.W."/>
            <person name="Flinn B.S."/>
            <person name="Jenkins J."/>
            <person name="Shu S."/>
            <person name="Flowers D."/>
            <person name="Luo F."/>
            <person name="Wang Y."/>
            <person name="Xia P."/>
            <person name="Barry K."/>
            <person name="Daum C."/>
            <person name="Lipzen A."/>
            <person name="Yoshinaga Y."/>
            <person name="Schmutz J."/>
            <person name="Saski C."/>
            <person name="Vermerris W."/>
            <person name="Kresovich S."/>
        </authorList>
    </citation>
    <scope>NUCLEOTIDE SEQUENCE</scope>
</reference>
<accession>A0A921Q8R1</accession>
<gene>
    <name evidence="2" type="ORF">BDA96_10G354500</name>
</gene>
<feature type="compositionally biased region" description="Polar residues" evidence="1">
    <location>
        <begin position="75"/>
        <end position="86"/>
    </location>
</feature>
<feature type="region of interest" description="Disordered" evidence="1">
    <location>
        <begin position="1"/>
        <end position="86"/>
    </location>
</feature>
<organism evidence="2 3">
    <name type="scientific">Sorghum bicolor</name>
    <name type="common">Sorghum</name>
    <name type="synonym">Sorghum vulgare</name>
    <dbReference type="NCBI Taxonomy" id="4558"/>
    <lineage>
        <taxon>Eukaryota</taxon>
        <taxon>Viridiplantae</taxon>
        <taxon>Streptophyta</taxon>
        <taxon>Embryophyta</taxon>
        <taxon>Tracheophyta</taxon>
        <taxon>Spermatophyta</taxon>
        <taxon>Magnoliopsida</taxon>
        <taxon>Liliopsida</taxon>
        <taxon>Poales</taxon>
        <taxon>Poaceae</taxon>
        <taxon>PACMAD clade</taxon>
        <taxon>Panicoideae</taxon>
        <taxon>Andropogonodae</taxon>
        <taxon>Andropogoneae</taxon>
        <taxon>Sorghinae</taxon>
        <taxon>Sorghum</taxon>
    </lineage>
</organism>
<evidence type="ECO:0000313" key="3">
    <source>
        <dbReference type="Proteomes" id="UP000807115"/>
    </source>
</evidence>
<dbReference type="AlphaFoldDB" id="A0A921Q8R1"/>
<evidence type="ECO:0000313" key="2">
    <source>
        <dbReference type="EMBL" id="KAG0516350.1"/>
    </source>
</evidence>
<dbReference type="EMBL" id="CM027689">
    <property type="protein sequence ID" value="KAG0516350.1"/>
    <property type="molecule type" value="Genomic_DNA"/>
</dbReference>
<proteinExistence type="predicted"/>
<protein>
    <submittedName>
        <fullName evidence="2">Uncharacterized protein</fullName>
    </submittedName>
</protein>
<evidence type="ECO:0000256" key="1">
    <source>
        <dbReference type="SAM" id="MobiDB-lite"/>
    </source>
</evidence>
<sequence>MAAAGGRVQRGCAGAQHSVGVRAAAWRSAHRAGSRPGGGTERASGRAVQGAPSKEQAERASGAGEAVDFGRDSAAQPTLSTSSNIMAARTEQSSNAEFFLMLLLAAA</sequence>
<comment type="caution">
    <text evidence="2">The sequence shown here is derived from an EMBL/GenBank/DDBJ whole genome shotgun (WGS) entry which is preliminary data.</text>
</comment>
<name>A0A921Q8R1_SORBI</name>